<evidence type="ECO:0000313" key="3">
    <source>
        <dbReference type="EMBL" id="KUG24322.1"/>
    </source>
</evidence>
<feature type="domain" description="DUF4124" evidence="2">
    <location>
        <begin position="33"/>
        <end position="57"/>
    </location>
</feature>
<dbReference type="InterPro" id="IPR008258">
    <property type="entry name" value="Transglycosylase_SLT_dom_1"/>
</dbReference>
<dbReference type="PANTHER" id="PTHR37423:SF2">
    <property type="entry name" value="MEMBRANE-BOUND LYTIC MUREIN TRANSGLYCOSYLASE C"/>
    <property type="match status" value="1"/>
</dbReference>
<dbReference type="AlphaFoldDB" id="A0A0W8FU88"/>
<name>A0A0W8FU88_9ZZZZ</name>
<accession>A0A0W8FU88</accession>
<evidence type="ECO:0000259" key="1">
    <source>
        <dbReference type="Pfam" id="PF01464"/>
    </source>
</evidence>
<evidence type="ECO:0000259" key="2">
    <source>
        <dbReference type="Pfam" id="PF13511"/>
    </source>
</evidence>
<gene>
    <name evidence="3" type="ORF">ASZ90_005873</name>
</gene>
<protein>
    <submittedName>
        <fullName evidence="3">Soluble lytic murein transglycosylase</fullName>
    </submittedName>
</protein>
<dbReference type="PANTHER" id="PTHR37423">
    <property type="entry name" value="SOLUBLE LYTIC MUREIN TRANSGLYCOSYLASE-RELATED"/>
    <property type="match status" value="1"/>
</dbReference>
<dbReference type="CDD" id="cd00254">
    <property type="entry name" value="LT-like"/>
    <property type="match status" value="1"/>
</dbReference>
<dbReference type="SUPFAM" id="SSF53955">
    <property type="entry name" value="Lysozyme-like"/>
    <property type="match status" value="1"/>
</dbReference>
<dbReference type="Gene3D" id="1.10.530.10">
    <property type="match status" value="1"/>
</dbReference>
<feature type="domain" description="Transglycosylase SLT" evidence="1">
    <location>
        <begin position="86"/>
        <end position="183"/>
    </location>
</feature>
<dbReference type="Pfam" id="PF13511">
    <property type="entry name" value="DUF4124"/>
    <property type="match status" value="1"/>
</dbReference>
<comment type="caution">
    <text evidence="3">The sequence shown here is derived from an EMBL/GenBank/DDBJ whole genome shotgun (WGS) entry which is preliminary data.</text>
</comment>
<dbReference type="EMBL" id="LNQE01000851">
    <property type="protein sequence ID" value="KUG24322.1"/>
    <property type="molecule type" value="Genomic_DNA"/>
</dbReference>
<organism evidence="3">
    <name type="scientific">hydrocarbon metagenome</name>
    <dbReference type="NCBI Taxonomy" id="938273"/>
    <lineage>
        <taxon>unclassified sequences</taxon>
        <taxon>metagenomes</taxon>
        <taxon>ecological metagenomes</taxon>
    </lineage>
</organism>
<reference evidence="3" key="1">
    <citation type="journal article" date="2015" name="Proc. Natl. Acad. Sci. U.S.A.">
        <title>Networks of energetic and metabolic interactions define dynamics in microbial communities.</title>
        <authorList>
            <person name="Embree M."/>
            <person name="Liu J.K."/>
            <person name="Al-Bassam M.M."/>
            <person name="Zengler K."/>
        </authorList>
    </citation>
    <scope>NUCLEOTIDE SEQUENCE</scope>
</reference>
<dbReference type="InterPro" id="IPR025392">
    <property type="entry name" value="DUF4124"/>
</dbReference>
<proteinExistence type="predicted"/>
<dbReference type="Pfam" id="PF01464">
    <property type="entry name" value="SLT"/>
    <property type="match status" value="1"/>
</dbReference>
<sequence length="209" mass="23663">MKVYLKILFINFGRSLFLRIAVAVLAAFIITTANIAHADIYKYVDEEGVLHLTNVPTDHKVKYVLILKEKRILFNANLDVTKYDELITKAANKFKLDSALIKAVIKAESNFNHRAVSRVGAQGLMQLMPSTASALNVDDSFHPEKNIEGGARYLRYLINTYKGDLTLALAAYNAGEKAVSKYNYNIPPYRETQNYVKRVLSFYKSYSNL</sequence>
<dbReference type="InterPro" id="IPR023346">
    <property type="entry name" value="Lysozyme-like_dom_sf"/>
</dbReference>